<dbReference type="GO" id="GO:0005886">
    <property type="term" value="C:plasma membrane"/>
    <property type="evidence" value="ECO:0007669"/>
    <property type="project" value="UniProtKB-SubCell"/>
</dbReference>
<keyword evidence="8" id="KW-1185">Reference proteome</keyword>
<gene>
    <name evidence="7" type="ORF">EUB48_18910</name>
</gene>
<dbReference type="PANTHER" id="PTHR30250:SF26">
    <property type="entry name" value="PSMA PROTEIN"/>
    <property type="match status" value="1"/>
</dbReference>
<evidence type="ECO:0000256" key="4">
    <source>
        <dbReference type="ARBA" id="ARBA00022989"/>
    </source>
</evidence>
<evidence type="ECO:0000256" key="3">
    <source>
        <dbReference type="ARBA" id="ARBA00022692"/>
    </source>
</evidence>
<dbReference type="PANTHER" id="PTHR30250">
    <property type="entry name" value="PST FAMILY PREDICTED COLANIC ACID TRANSPORTER"/>
    <property type="match status" value="1"/>
</dbReference>
<dbReference type="Proteomes" id="UP000316798">
    <property type="component" value="Chromosome"/>
</dbReference>
<dbReference type="Pfam" id="PF01943">
    <property type="entry name" value="Polysacc_synt"/>
    <property type="match status" value="1"/>
</dbReference>
<dbReference type="AlphaFoldDB" id="A0A515DFE9"/>
<reference evidence="7 8" key="1">
    <citation type="submission" date="2019-01" db="EMBL/GenBank/DDBJ databases">
        <title>Genomic insights into a novel species Rhodoferax sp.</title>
        <authorList>
            <person name="Jin L."/>
        </authorList>
    </citation>
    <scope>NUCLEOTIDE SEQUENCE [LARGE SCALE GENOMIC DNA]</scope>
    <source>
        <strain evidence="7 8">CHu59-6-5</strain>
    </source>
</reference>
<dbReference type="KEGG" id="rhf:EUB48_18910"/>
<feature type="transmembrane region" description="Helical" evidence="6">
    <location>
        <begin position="350"/>
        <end position="370"/>
    </location>
</feature>
<feature type="transmembrane region" description="Helical" evidence="6">
    <location>
        <begin position="467"/>
        <end position="492"/>
    </location>
</feature>
<feature type="transmembrane region" description="Helical" evidence="6">
    <location>
        <begin position="438"/>
        <end position="461"/>
    </location>
</feature>
<feature type="transmembrane region" description="Helical" evidence="6">
    <location>
        <begin position="7"/>
        <end position="28"/>
    </location>
</feature>
<feature type="transmembrane region" description="Helical" evidence="6">
    <location>
        <begin position="267"/>
        <end position="289"/>
    </location>
</feature>
<organism evidence="7 8">
    <name type="scientific">Rhodoferax sediminis</name>
    <dbReference type="NCBI Taxonomy" id="2509614"/>
    <lineage>
        <taxon>Bacteria</taxon>
        <taxon>Pseudomonadati</taxon>
        <taxon>Pseudomonadota</taxon>
        <taxon>Betaproteobacteria</taxon>
        <taxon>Burkholderiales</taxon>
        <taxon>Comamonadaceae</taxon>
        <taxon>Rhodoferax</taxon>
    </lineage>
</organism>
<evidence type="ECO:0000256" key="2">
    <source>
        <dbReference type="ARBA" id="ARBA00022475"/>
    </source>
</evidence>
<protein>
    <submittedName>
        <fullName evidence="7">Polysaccharide biosynthesis protein</fullName>
    </submittedName>
</protein>
<keyword evidence="5 6" id="KW-0472">Membrane</keyword>
<sequence>MSLKRNILASYASQIYVTLIGIVILPLYLKYMGAEAYGLVGFFTMLQAWFNLLDLGLTPTVARETARFRGGATDALSYRSLLRALQLIFFAVALLGGGAMFVFSESIATGWLKVQTLPLAQVQLALQLMAIGVALRWMSGLYRGCISGSEELAWLGGFNAFVATLRFVGVLPVLIWVGHSPTVFFTYQLLVAVMELVGLAAKSYGLFPAVPQGQLLGWSPASLFAPIKPVLKFSLTIAFTSSVWVMVTQTDKLVLSKLLPLADYGYFTLAVLAASGVMMISGPISMPLLPRMARLQAEGNEVSLIGLYRNATQMVAVIAIPACLVLAFFAEQVLWAWTGDIHAAAQAAPVLRLYALGNGFLALTAFPYYLQFAKGDLRLHMIGSALFLILLIPSLVWATVQYGVIGAGYAWLASNVLYFFIWIPKVHGRFVKGLHTQWLLWDVGAIVFFALTATVLAHSLLKWPQERVIVIMKLLLLGLILVAMSAMGSSWVRQTVSSKWRARFAA</sequence>
<dbReference type="InterPro" id="IPR002797">
    <property type="entry name" value="Polysacc_synth"/>
</dbReference>
<evidence type="ECO:0000256" key="5">
    <source>
        <dbReference type="ARBA" id="ARBA00023136"/>
    </source>
</evidence>
<accession>A0A515DFE9</accession>
<dbReference type="OrthoDB" id="653189at2"/>
<feature type="transmembrane region" description="Helical" evidence="6">
    <location>
        <begin position="124"/>
        <end position="142"/>
    </location>
</feature>
<dbReference type="EMBL" id="CP035503">
    <property type="protein sequence ID" value="QDL39142.1"/>
    <property type="molecule type" value="Genomic_DNA"/>
</dbReference>
<feature type="transmembrane region" description="Helical" evidence="6">
    <location>
        <begin position="310"/>
        <end position="330"/>
    </location>
</feature>
<feature type="transmembrane region" description="Helical" evidence="6">
    <location>
        <begin position="230"/>
        <end position="247"/>
    </location>
</feature>
<keyword evidence="3 6" id="KW-0812">Transmembrane</keyword>
<evidence type="ECO:0000256" key="1">
    <source>
        <dbReference type="ARBA" id="ARBA00004651"/>
    </source>
</evidence>
<feature type="transmembrane region" description="Helical" evidence="6">
    <location>
        <begin position="406"/>
        <end position="426"/>
    </location>
</feature>
<comment type="subcellular location">
    <subcellularLocation>
        <location evidence="1">Cell membrane</location>
        <topology evidence="1">Multi-pass membrane protein</topology>
    </subcellularLocation>
</comment>
<dbReference type="InterPro" id="IPR050833">
    <property type="entry name" value="Poly_Biosynth_Transport"/>
</dbReference>
<feature type="transmembrane region" description="Helical" evidence="6">
    <location>
        <begin position="34"/>
        <end position="53"/>
    </location>
</feature>
<proteinExistence type="predicted"/>
<feature type="transmembrane region" description="Helical" evidence="6">
    <location>
        <begin position="154"/>
        <end position="177"/>
    </location>
</feature>
<dbReference type="RefSeq" id="WP_142820640.1">
    <property type="nucleotide sequence ID" value="NZ_CP035503.1"/>
</dbReference>
<evidence type="ECO:0000256" key="6">
    <source>
        <dbReference type="SAM" id="Phobius"/>
    </source>
</evidence>
<feature type="transmembrane region" description="Helical" evidence="6">
    <location>
        <begin position="84"/>
        <end position="104"/>
    </location>
</feature>
<keyword evidence="4 6" id="KW-1133">Transmembrane helix</keyword>
<evidence type="ECO:0000313" key="8">
    <source>
        <dbReference type="Proteomes" id="UP000316798"/>
    </source>
</evidence>
<name>A0A515DFE9_9BURK</name>
<keyword evidence="2" id="KW-1003">Cell membrane</keyword>
<feature type="transmembrane region" description="Helical" evidence="6">
    <location>
        <begin position="382"/>
        <end position="400"/>
    </location>
</feature>
<evidence type="ECO:0000313" key="7">
    <source>
        <dbReference type="EMBL" id="QDL39142.1"/>
    </source>
</evidence>